<feature type="region of interest" description="Disordered" evidence="1">
    <location>
        <begin position="95"/>
        <end position="123"/>
    </location>
</feature>
<proteinExistence type="predicted"/>
<evidence type="ECO:0000313" key="2">
    <source>
        <dbReference type="EMBL" id="KOX77727.1"/>
    </source>
</evidence>
<reference evidence="2 3" key="1">
    <citation type="submission" date="2015-07" db="EMBL/GenBank/DDBJ databases">
        <title>The genome of Melipona quadrifasciata.</title>
        <authorList>
            <person name="Pan H."/>
            <person name="Kapheim K."/>
        </authorList>
    </citation>
    <scope>NUCLEOTIDE SEQUENCE [LARGE SCALE GENOMIC DNA]</scope>
    <source>
        <strain evidence="2">0111107301</strain>
        <tissue evidence="2">Whole body</tissue>
    </source>
</reference>
<name>A0A0M9A5M9_9HYME</name>
<evidence type="ECO:0000313" key="3">
    <source>
        <dbReference type="Proteomes" id="UP000053105"/>
    </source>
</evidence>
<keyword evidence="3" id="KW-1185">Reference proteome</keyword>
<evidence type="ECO:0000256" key="1">
    <source>
        <dbReference type="SAM" id="MobiDB-lite"/>
    </source>
</evidence>
<dbReference type="Proteomes" id="UP000053105">
    <property type="component" value="Unassembled WGS sequence"/>
</dbReference>
<accession>A0A0M9A5M9</accession>
<sequence length="123" mass="14413">MKDILYTITLQYLVQCEICIKVRSPRASYKKLRTNRRSATITSCYIYDPPSRSRAVSSVLVTWYPFVNVKPQRYKEINILTSSIHIHQYVSGVLTPREREDKTEGSSQSCRTWIEQRRPNSKP</sequence>
<feature type="compositionally biased region" description="Basic and acidic residues" evidence="1">
    <location>
        <begin position="114"/>
        <end position="123"/>
    </location>
</feature>
<protein>
    <submittedName>
        <fullName evidence="2">Uncharacterized protein</fullName>
    </submittedName>
</protein>
<gene>
    <name evidence="2" type="ORF">WN51_10516</name>
</gene>
<dbReference type="AlphaFoldDB" id="A0A0M9A5M9"/>
<dbReference type="EMBL" id="KQ435728">
    <property type="protein sequence ID" value="KOX77727.1"/>
    <property type="molecule type" value="Genomic_DNA"/>
</dbReference>
<organism evidence="2 3">
    <name type="scientific">Melipona quadrifasciata</name>
    <dbReference type="NCBI Taxonomy" id="166423"/>
    <lineage>
        <taxon>Eukaryota</taxon>
        <taxon>Metazoa</taxon>
        <taxon>Ecdysozoa</taxon>
        <taxon>Arthropoda</taxon>
        <taxon>Hexapoda</taxon>
        <taxon>Insecta</taxon>
        <taxon>Pterygota</taxon>
        <taxon>Neoptera</taxon>
        <taxon>Endopterygota</taxon>
        <taxon>Hymenoptera</taxon>
        <taxon>Apocrita</taxon>
        <taxon>Aculeata</taxon>
        <taxon>Apoidea</taxon>
        <taxon>Anthophila</taxon>
        <taxon>Apidae</taxon>
        <taxon>Melipona</taxon>
    </lineage>
</organism>